<protein>
    <submittedName>
        <fullName evidence="1">Uncharacterized protein</fullName>
    </submittedName>
</protein>
<organism evidence="1">
    <name type="scientific">bioreactor metagenome</name>
    <dbReference type="NCBI Taxonomy" id="1076179"/>
    <lineage>
        <taxon>unclassified sequences</taxon>
        <taxon>metagenomes</taxon>
        <taxon>ecological metagenomes</taxon>
    </lineage>
</organism>
<dbReference type="EMBL" id="VSSQ01025944">
    <property type="protein sequence ID" value="MPM74406.1"/>
    <property type="molecule type" value="Genomic_DNA"/>
</dbReference>
<name>A0A645CBT4_9ZZZZ</name>
<proteinExistence type="predicted"/>
<sequence>MHAPSSAAAAHFAYKIADDRRAVFGMHDFGMELNTVKLFIGVFHRRHGTCGRPGANVEPVGCVGDAIVMVHPYGAQSGHRVKERAAAVLKLRTAVFRRADVGHDAAQRMREPLVAVANAQHGYAEFQYFRVARFCFLGKYALRPAREDDAAESVAFYFFKGRIAWQKLAIYAGLAHTAHDQLVILTAKIKYDDCLLHLFILLERGRYKVPEQWLRTVRA</sequence>
<comment type="caution">
    <text evidence="1">The sequence shown here is derived from an EMBL/GenBank/DDBJ whole genome shotgun (WGS) entry which is preliminary data.</text>
</comment>
<reference evidence="1" key="1">
    <citation type="submission" date="2019-08" db="EMBL/GenBank/DDBJ databases">
        <authorList>
            <person name="Kucharzyk K."/>
            <person name="Murdoch R.W."/>
            <person name="Higgins S."/>
            <person name="Loffler F."/>
        </authorList>
    </citation>
    <scope>NUCLEOTIDE SEQUENCE</scope>
</reference>
<gene>
    <name evidence="1" type="ORF">SDC9_121394</name>
</gene>
<evidence type="ECO:0000313" key="1">
    <source>
        <dbReference type="EMBL" id="MPM74406.1"/>
    </source>
</evidence>
<accession>A0A645CBT4</accession>
<dbReference type="AlphaFoldDB" id="A0A645CBT4"/>